<reference evidence="2 4" key="1">
    <citation type="journal article" date="2020" name="Stud. Mycol.">
        <title>101 Dothideomycetes genomes: a test case for predicting lifestyles and emergence of pathogens.</title>
        <authorList>
            <person name="Haridas S."/>
            <person name="Albert R."/>
            <person name="Binder M."/>
            <person name="Bloem J."/>
            <person name="Labutti K."/>
            <person name="Salamov A."/>
            <person name="Andreopoulos B."/>
            <person name="Baker S."/>
            <person name="Barry K."/>
            <person name="Bills G."/>
            <person name="Bluhm B."/>
            <person name="Cannon C."/>
            <person name="Castanera R."/>
            <person name="Culley D."/>
            <person name="Daum C."/>
            <person name="Ezra D."/>
            <person name="Gonzalez J."/>
            <person name="Henrissat B."/>
            <person name="Kuo A."/>
            <person name="Liang C."/>
            <person name="Lipzen A."/>
            <person name="Lutzoni F."/>
            <person name="Magnuson J."/>
            <person name="Mondo S."/>
            <person name="Nolan M."/>
            <person name="Ohm R."/>
            <person name="Pangilinan J."/>
            <person name="Park H.-J."/>
            <person name="Ramirez L."/>
            <person name="Alfaro M."/>
            <person name="Sun H."/>
            <person name="Tritt A."/>
            <person name="Yoshinaga Y."/>
            <person name="Zwiers L.-H."/>
            <person name="Turgeon B."/>
            <person name="Goodwin S."/>
            <person name="Spatafora J."/>
            <person name="Crous P."/>
            <person name="Grigoriev I."/>
        </authorList>
    </citation>
    <scope>NUCLEOTIDE SEQUENCE</scope>
    <source>
        <strain evidence="2 4">CBS 304.34</strain>
    </source>
</reference>
<sequence>GDWFFEVNVSIHNHEPYDPEDGTPAEEAARSEGTGAAGGYSGVRPWYTGLVGVPFSQQLDGGHLGAFRF</sequence>
<dbReference type="Proteomes" id="UP000504636">
    <property type="component" value="Unplaced"/>
</dbReference>
<keyword evidence="3" id="KW-1185">Reference proteome</keyword>
<proteinExistence type="predicted"/>
<dbReference type="AlphaFoldDB" id="A0A6A6Y0F4"/>
<reference evidence="4" key="2">
    <citation type="submission" date="2020-04" db="EMBL/GenBank/DDBJ databases">
        <authorList>
            <consortium name="NCBI Genome Project"/>
        </authorList>
    </citation>
    <scope>NUCLEOTIDE SEQUENCE</scope>
    <source>
        <strain evidence="4">CBS 304.34</strain>
    </source>
</reference>
<feature type="non-terminal residue" evidence="2">
    <location>
        <position position="1"/>
    </location>
</feature>
<dbReference type="RefSeq" id="XP_033569255.1">
    <property type="nucleotide sequence ID" value="XM_033721408.1"/>
</dbReference>
<feature type="region of interest" description="Disordered" evidence="1">
    <location>
        <begin position="13"/>
        <end position="37"/>
    </location>
</feature>
<dbReference type="GeneID" id="54462301"/>
<name>A0A6A6Y0F4_9PEZI</name>
<evidence type="ECO:0000313" key="3">
    <source>
        <dbReference type="Proteomes" id="UP000504636"/>
    </source>
</evidence>
<evidence type="ECO:0000313" key="4">
    <source>
        <dbReference type="RefSeq" id="XP_033569255.1"/>
    </source>
</evidence>
<evidence type="ECO:0000313" key="2">
    <source>
        <dbReference type="EMBL" id="KAF2802291.1"/>
    </source>
</evidence>
<organism evidence="2">
    <name type="scientific">Mytilinidion resinicola</name>
    <dbReference type="NCBI Taxonomy" id="574789"/>
    <lineage>
        <taxon>Eukaryota</taxon>
        <taxon>Fungi</taxon>
        <taxon>Dikarya</taxon>
        <taxon>Ascomycota</taxon>
        <taxon>Pezizomycotina</taxon>
        <taxon>Dothideomycetes</taxon>
        <taxon>Pleosporomycetidae</taxon>
        <taxon>Mytilinidiales</taxon>
        <taxon>Mytilinidiaceae</taxon>
        <taxon>Mytilinidion</taxon>
    </lineage>
</organism>
<reference evidence="4" key="3">
    <citation type="submission" date="2025-04" db="UniProtKB">
        <authorList>
            <consortium name="RefSeq"/>
        </authorList>
    </citation>
    <scope>IDENTIFICATION</scope>
    <source>
        <strain evidence="4">CBS 304.34</strain>
    </source>
</reference>
<accession>A0A6A6Y0F4</accession>
<protein>
    <submittedName>
        <fullName evidence="2 4">Uncharacterized protein</fullName>
    </submittedName>
</protein>
<gene>
    <name evidence="2 4" type="ORF">BDZ99DRAFT_469047</name>
</gene>
<evidence type="ECO:0000256" key="1">
    <source>
        <dbReference type="SAM" id="MobiDB-lite"/>
    </source>
</evidence>
<dbReference type="EMBL" id="MU003724">
    <property type="protein sequence ID" value="KAF2802291.1"/>
    <property type="molecule type" value="Genomic_DNA"/>
</dbReference>